<name>A0A9Q0YAA3_HOLLE</name>
<keyword evidence="2" id="KW-1185">Reference proteome</keyword>
<organism evidence="1 2">
    <name type="scientific">Holothuria leucospilota</name>
    <name type="common">Black long sea cucumber</name>
    <name type="synonym">Mertensiothuria leucospilota</name>
    <dbReference type="NCBI Taxonomy" id="206669"/>
    <lineage>
        <taxon>Eukaryota</taxon>
        <taxon>Metazoa</taxon>
        <taxon>Echinodermata</taxon>
        <taxon>Eleutherozoa</taxon>
        <taxon>Echinozoa</taxon>
        <taxon>Holothuroidea</taxon>
        <taxon>Aspidochirotacea</taxon>
        <taxon>Aspidochirotida</taxon>
        <taxon>Holothuriidae</taxon>
        <taxon>Holothuria</taxon>
    </lineage>
</organism>
<evidence type="ECO:0000313" key="2">
    <source>
        <dbReference type="Proteomes" id="UP001152320"/>
    </source>
</evidence>
<protein>
    <submittedName>
        <fullName evidence="1">Uncharacterized protein</fullName>
    </submittedName>
</protein>
<accession>A0A9Q0YAA3</accession>
<dbReference type="Proteomes" id="UP001152320">
    <property type="component" value="Unassembled WGS sequence"/>
</dbReference>
<sequence>MGFQVKRRRRRSCSRKKEKEESLKKLSEVVESYLDHKRIEPPCSNANDFNHEADLTKLCALRKVLTIGCQLRVHGVKENQETLKK</sequence>
<gene>
    <name evidence="1" type="ORF">HOLleu_45012</name>
</gene>
<evidence type="ECO:0000313" key="1">
    <source>
        <dbReference type="EMBL" id="KAJ8017520.1"/>
    </source>
</evidence>
<reference evidence="1" key="1">
    <citation type="submission" date="2021-10" db="EMBL/GenBank/DDBJ databases">
        <title>Tropical sea cucumber genome reveals ecological adaptation and Cuvierian tubules defense mechanism.</title>
        <authorList>
            <person name="Chen T."/>
        </authorList>
    </citation>
    <scope>NUCLEOTIDE SEQUENCE</scope>
    <source>
        <strain evidence="1">Nanhai2018</strain>
        <tissue evidence="1">Muscle</tissue>
    </source>
</reference>
<dbReference type="EMBL" id="JAIZAY010001622">
    <property type="protein sequence ID" value="KAJ8017520.1"/>
    <property type="molecule type" value="Genomic_DNA"/>
</dbReference>
<dbReference type="AlphaFoldDB" id="A0A9Q0YAA3"/>
<comment type="caution">
    <text evidence="1">The sequence shown here is derived from an EMBL/GenBank/DDBJ whole genome shotgun (WGS) entry which is preliminary data.</text>
</comment>
<proteinExistence type="predicted"/>